<name>A0ABU1ZDZ3_9BURK</name>
<proteinExistence type="predicted"/>
<sequence length="52" mass="5736">MKRETAEDGVLTSQPITDRAGAVPRGVLHRTEVFRPGRSFFTMRAGAKHQPA</sequence>
<protein>
    <submittedName>
        <fullName evidence="2">Uncharacterized protein</fullName>
    </submittedName>
</protein>
<gene>
    <name evidence="2" type="ORF">J2X16_004212</name>
</gene>
<evidence type="ECO:0000313" key="3">
    <source>
        <dbReference type="Proteomes" id="UP001180536"/>
    </source>
</evidence>
<comment type="caution">
    <text evidence="2">The sequence shown here is derived from an EMBL/GenBank/DDBJ whole genome shotgun (WGS) entry which is preliminary data.</text>
</comment>
<dbReference type="Proteomes" id="UP001180536">
    <property type="component" value="Unassembled WGS sequence"/>
</dbReference>
<dbReference type="EMBL" id="JAVDXQ010000006">
    <property type="protein sequence ID" value="MDR7298844.1"/>
    <property type="molecule type" value="Genomic_DNA"/>
</dbReference>
<evidence type="ECO:0000256" key="1">
    <source>
        <dbReference type="SAM" id="MobiDB-lite"/>
    </source>
</evidence>
<accession>A0ABU1ZDZ3</accession>
<evidence type="ECO:0000313" key="2">
    <source>
        <dbReference type="EMBL" id="MDR7298844.1"/>
    </source>
</evidence>
<reference evidence="2 3" key="1">
    <citation type="submission" date="2023-07" db="EMBL/GenBank/DDBJ databases">
        <title>Sorghum-associated microbial communities from plants grown in Nebraska, USA.</title>
        <authorList>
            <person name="Schachtman D."/>
        </authorList>
    </citation>
    <scope>NUCLEOTIDE SEQUENCE [LARGE SCALE GENOMIC DNA]</scope>
    <source>
        <strain evidence="2 3">BE310</strain>
    </source>
</reference>
<keyword evidence="3" id="KW-1185">Reference proteome</keyword>
<feature type="region of interest" description="Disordered" evidence="1">
    <location>
        <begin position="1"/>
        <end position="23"/>
    </location>
</feature>
<dbReference type="RefSeq" id="WP_310348060.1">
    <property type="nucleotide sequence ID" value="NZ_JAVDXQ010000006.1"/>
</dbReference>
<organism evidence="2 3">
    <name type="scientific">Pelomonas aquatica</name>
    <dbReference type="NCBI Taxonomy" id="431058"/>
    <lineage>
        <taxon>Bacteria</taxon>
        <taxon>Pseudomonadati</taxon>
        <taxon>Pseudomonadota</taxon>
        <taxon>Betaproteobacteria</taxon>
        <taxon>Burkholderiales</taxon>
        <taxon>Sphaerotilaceae</taxon>
        <taxon>Roseateles</taxon>
    </lineage>
</organism>